<dbReference type="eggNOG" id="COG0283">
    <property type="taxonomic scope" value="Bacteria"/>
</dbReference>
<keyword evidence="4 9" id="KW-0547">Nucleotide-binding</keyword>
<dbReference type="RefSeq" id="WP_010759400.1">
    <property type="nucleotide sequence ID" value="NZ_ASWD01000003.1"/>
</dbReference>
<dbReference type="STRING" id="160454.RV10_GL000374"/>
<dbReference type="PANTHER" id="PTHR21299">
    <property type="entry name" value="CYTIDYLATE KINASE/PANTOATE-BETA-ALANINE LIGASE"/>
    <property type="match status" value="1"/>
</dbReference>
<feature type="domain" description="Cytidylate kinase" evidence="10">
    <location>
        <begin position="6"/>
        <end position="216"/>
    </location>
</feature>
<evidence type="ECO:0000256" key="8">
    <source>
        <dbReference type="ARBA" id="ARBA00048478"/>
    </source>
</evidence>
<dbReference type="CDD" id="cd02020">
    <property type="entry name" value="CMPK"/>
    <property type="match status" value="1"/>
</dbReference>
<dbReference type="GO" id="GO:0005829">
    <property type="term" value="C:cytosol"/>
    <property type="evidence" value="ECO:0007669"/>
    <property type="project" value="TreeGrafter"/>
</dbReference>
<comment type="catalytic activity">
    <reaction evidence="8 9">
        <text>CMP + ATP = CDP + ADP</text>
        <dbReference type="Rhea" id="RHEA:11600"/>
        <dbReference type="ChEBI" id="CHEBI:30616"/>
        <dbReference type="ChEBI" id="CHEBI:58069"/>
        <dbReference type="ChEBI" id="CHEBI:60377"/>
        <dbReference type="ChEBI" id="CHEBI:456216"/>
        <dbReference type="EC" id="2.7.4.25"/>
    </reaction>
</comment>
<gene>
    <name evidence="9" type="primary">cmk</name>
    <name evidence="11" type="ORF">UAU_04464</name>
</gene>
<dbReference type="OrthoDB" id="9807434at2"/>
<keyword evidence="3 9" id="KW-0808">Transferase</keyword>
<evidence type="ECO:0000256" key="7">
    <source>
        <dbReference type="ARBA" id="ARBA00047615"/>
    </source>
</evidence>
<dbReference type="FunFam" id="3.40.50.300:FF:000484">
    <property type="entry name" value="Cytidylate kinase"/>
    <property type="match status" value="1"/>
</dbReference>
<evidence type="ECO:0000313" key="11">
    <source>
        <dbReference type="EMBL" id="EOH88644.1"/>
    </source>
</evidence>
<keyword evidence="2 9" id="KW-0963">Cytoplasm</keyword>
<dbReference type="InterPro" id="IPR027417">
    <property type="entry name" value="P-loop_NTPase"/>
</dbReference>
<dbReference type="HAMAP" id="MF_00238">
    <property type="entry name" value="Cytidyl_kinase_type1"/>
    <property type="match status" value="1"/>
</dbReference>
<dbReference type="GO" id="GO:0036430">
    <property type="term" value="F:CMP kinase activity"/>
    <property type="evidence" value="ECO:0007669"/>
    <property type="project" value="RHEA"/>
</dbReference>
<comment type="subcellular location">
    <subcellularLocation>
        <location evidence="9">Cytoplasm</location>
    </subcellularLocation>
</comment>
<dbReference type="Pfam" id="PF02224">
    <property type="entry name" value="Cytidylate_kin"/>
    <property type="match status" value="1"/>
</dbReference>
<dbReference type="GO" id="GO:0005524">
    <property type="term" value="F:ATP binding"/>
    <property type="evidence" value="ECO:0007669"/>
    <property type="project" value="UniProtKB-UniRule"/>
</dbReference>
<dbReference type="PANTHER" id="PTHR21299:SF2">
    <property type="entry name" value="CYTIDYLATE KINASE"/>
    <property type="match status" value="1"/>
</dbReference>
<evidence type="ECO:0000256" key="5">
    <source>
        <dbReference type="ARBA" id="ARBA00022777"/>
    </source>
</evidence>
<evidence type="ECO:0000256" key="1">
    <source>
        <dbReference type="ARBA" id="ARBA00009427"/>
    </source>
</evidence>
<dbReference type="InterPro" id="IPR003136">
    <property type="entry name" value="Cytidylate_kin"/>
</dbReference>
<feature type="binding site" evidence="9">
    <location>
        <begin position="10"/>
        <end position="18"/>
    </location>
    <ligand>
        <name>ATP</name>
        <dbReference type="ChEBI" id="CHEBI:30616"/>
    </ligand>
</feature>
<name>R2SKB7_9ENTE</name>
<dbReference type="PATRIC" id="fig|1158607.3.peg.4446"/>
<evidence type="ECO:0000256" key="4">
    <source>
        <dbReference type="ARBA" id="ARBA00022741"/>
    </source>
</evidence>
<keyword evidence="6 9" id="KW-0067">ATP-binding</keyword>
<evidence type="ECO:0000256" key="9">
    <source>
        <dbReference type="HAMAP-Rule" id="MF_00238"/>
    </source>
</evidence>
<evidence type="ECO:0000259" key="10">
    <source>
        <dbReference type="Pfam" id="PF02224"/>
    </source>
</evidence>
<evidence type="ECO:0000256" key="3">
    <source>
        <dbReference type="ARBA" id="ARBA00022679"/>
    </source>
</evidence>
<keyword evidence="5 9" id="KW-0418">Kinase</keyword>
<dbReference type="HOGENOM" id="CLU_079959_0_2_9"/>
<comment type="caution">
    <text evidence="11">The sequence shown here is derived from an EMBL/GenBank/DDBJ whole genome shotgun (WGS) entry which is preliminary data.</text>
</comment>
<keyword evidence="12" id="KW-1185">Reference proteome</keyword>
<dbReference type="EMBL" id="AJAQ01000045">
    <property type="protein sequence ID" value="EOH88644.1"/>
    <property type="molecule type" value="Genomic_DNA"/>
</dbReference>
<dbReference type="AlphaFoldDB" id="R2SKB7"/>
<sequence length="226" mass="24813">MEKIAIAIDGPASSGKSTVAKLLAKEFHFIYVDTGAMYRAVTYLAIQHKVPFDQEDCLVQLIKKYPISFEQTGNGQLVFVNSQDVTEAIRQADVTSAVSEVSAHGKVREQLVRIQQELAQSGGVVMDGRDIGTTVLPDAEVKIFLVASVEERAQRRYKENLSKGMKADFDSIKEAIAQRDYLDSHRTVSPLVQAEDAVKIDTTGLTIDQVVAKIQAVILAKGFEIT</sequence>
<dbReference type="EC" id="2.7.4.25" evidence="9"/>
<dbReference type="GO" id="GO:0006220">
    <property type="term" value="P:pyrimidine nucleotide metabolic process"/>
    <property type="evidence" value="ECO:0007669"/>
    <property type="project" value="UniProtKB-UniRule"/>
</dbReference>
<evidence type="ECO:0000256" key="2">
    <source>
        <dbReference type="ARBA" id="ARBA00022490"/>
    </source>
</evidence>
<protein>
    <recommendedName>
        <fullName evidence="9">Cytidylate kinase</fullName>
        <shortName evidence="9">CK</shortName>
        <ecNumber evidence="9">2.7.4.25</ecNumber>
    </recommendedName>
    <alternativeName>
        <fullName evidence="9">Cytidine monophosphate kinase</fullName>
        <shortName evidence="9">CMP kinase</shortName>
    </alternativeName>
</protein>
<dbReference type="Gene3D" id="3.40.50.300">
    <property type="entry name" value="P-loop containing nucleotide triphosphate hydrolases"/>
    <property type="match status" value="1"/>
</dbReference>
<dbReference type="SUPFAM" id="SSF52540">
    <property type="entry name" value="P-loop containing nucleoside triphosphate hydrolases"/>
    <property type="match status" value="1"/>
</dbReference>
<dbReference type="NCBIfam" id="TIGR00017">
    <property type="entry name" value="cmk"/>
    <property type="match status" value="1"/>
</dbReference>
<dbReference type="Proteomes" id="UP000013782">
    <property type="component" value="Unassembled WGS sequence"/>
</dbReference>
<comment type="catalytic activity">
    <reaction evidence="7 9">
        <text>dCMP + ATP = dCDP + ADP</text>
        <dbReference type="Rhea" id="RHEA:25094"/>
        <dbReference type="ChEBI" id="CHEBI:30616"/>
        <dbReference type="ChEBI" id="CHEBI:57566"/>
        <dbReference type="ChEBI" id="CHEBI:58593"/>
        <dbReference type="ChEBI" id="CHEBI:456216"/>
        <dbReference type="EC" id="2.7.4.25"/>
    </reaction>
</comment>
<dbReference type="GO" id="GO:0036431">
    <property type="term" value="F:dCMP kinase activity"/>
    <property type="evidence" value="ECO:0007669"/>
    <property type="project" value="InterPro"/>
</dbReference>
<evidence type="ECO:0000256" key="6">
    <source>
        <dbReference type="ARBA" id="ARBA00022840"/>
    </source>
</evidence>
<dbReference type="InterPro" id="IPR011994">
    <property type="entry name" value="Cytidylate_kinase_dom"/>
</dbReference>
<evidence type="ECO:0000313" key="12">
    <source>
        <dbReference type="Proteomes" id="UP000013782"/>
    </source>
</evidence>
<accession>R2SKB7</accession>
<comment type="similarity">
    <text evidence="1 9">Belongs to the cytidylate kinase family. Type 1 subfamily.</text>
</comment>
<organism evidence="11 12">
    <name type="scientific">Enterococcus pallens ATCC BAA-351</name>
    <dbReference type="NCBI Taxonomy" id="1158607"/>
    <lineage>
        <taxon>Bacteria</taxon>
        <taxon>Bacillati</taxon>
        <taxon>Bacillota</taxon>
        <taxon>Bacilli</taxon>
        <taxon>Lactobacillales</taxon>
        <taxon>Enterococcaceae</taxon>
        <taxon>Enterococcus</taxon>
    </lineage>
</organism>
<proteinExistence type="inferred from homology"/>
<reference evidence="11 12" key="1">
    <citation type="submission" date="2013-02" db="EMBL/GenBank/DDBJ databases">
        <title>The Genome Sequence of Enterococcus pallens BAA-351.</title>
        <authorList>
            <consortium name="The Broad Institute Genome Sequencing Platform"/>
            <consortium name="The Broad Institute Genome Sequencing Center for Infectious Disease"/>
            <person name="Earl A.M."/>
            <person name="Gilmore M.S."/>
            <person name="Lebreton F."/>
            <person name="Walker B."/>
            <person name="Young S.K."/>
            <person name="Zeng Q."/>
            <person name="Gargeya S."/>
            <person name="Fitzgerald M."/>
            <person name="Haas B."/>
            <person name="Abouelleil A."/>
            <person name="Alvarado L."/>
            <person name="Arachchi H.M."/>
            <person name="Berlin A.M."/>
            <person name="Chapman S.B."/>
            <person name="Dewar J."/>
            <person name="Goldberg J."/>
            <person name="Griggs A."/>
            <person name="Gujja S."/>
            <person name="Hansen M."/>
            <person name="Howarth C."/>
            <person name="Imamovic A."/>
            <person name="Larimer J."/>
            <person name="McCowan C."/>
            <person name="Murphy C."/>
            <person name="Neiman D."/>
            <person name="Pearson M."/>
            <person name="Priest M."/>
            <person name="Roberts A."/>
            <person name="Saif S."/>
            <person name="Shea T."/>
            <person name="Sisk P."/>
            <person name="Sykes S."/>
            <person name="Wortman J."/>
            <person name="Nusbaum C."/>
            <person name="Birren B."/>
        </authorList>
    </citation>
    <scope>NUCLEOTIDE SEQUENCE [LARGE SCALE GENOMIC DNA]</scope>
    <source>
        <strain evidence="11 12">ATCC BAA-351</strain>
    </source>
</reference>
<dbReference type="GO" id="GO:0015949">
    <property type="term" value="P:nucleobase-containing small molecule interconversion"/>
    <property type="evidence" value="ECO:0007669"/>
    <property type="project" value="TreeGrafter"/>
</dbReference>